<dbReference type="NCBIfam" id="TIGR00472">
    <property type="entry name" value="pheT_bact"/>
    <property type="match status" value="1"/>
</dbReference>
<keyword evidence="4 15" id="KW-0963">Cytoplasm</keyword>
<proteinExistence type="inferred from homology"/>
<dbReference type="GO" id="GO:0006432">
    <property type="term" value="P:phenylalanyl-tRNA aminoacylation"/>
    <property type="evidence" value="ECO:0007669"/>
    <property type="project" value="UniProtKB-UniRule"/>
</dbReference>
<dbReference type="SUPFAM" id="SSF46955">
    <property type="entry name" value="Putative DNA-binding domain"/>
    <property type="match status" value="1"/>
</dbReference>
<comment type="similarity">
    <text evidence="2 15">Belongs to the phenylalanyl-tRNA synthetase beta subunit family. Type 1 subfamily.</text>
</comment>
<evidence type="ECO:0000256" key="16">
    <source>
        <dbReference type="PROSITE-ProRule" id="PRU00209"/>
    </source>
</evidence>
<comment type="caution">
    <text evidence="20">The sequence shown here is derived from an EMBL/GenBank/DDBJ whole genome shotgun (WGS) entry which is preliminary data.</text>
</comment>
<dbReference type="PROSITE" id="PS51447">
    <property type="entry name" value="FDX_ACB"/>
    <property type="match status" value="1"/>
</dbReference>
<evidence type="ECO:0000256" key="5">
    <source>
        <dbReference type="ARBA" id="ARBA00022555"/>
    </source>
</evidence>
<dbReference type="OrthoDB" id="9805455at2"/>
<keyword evidence="12 15" id="KW-0648">Protein biosynthesis</keyword>
<dbReference type="HAMAP" id="MF_00283">
    <property type="entry name" value="Phe_tRNA_synth_beta1"/>
    <property type="match status" value="1"/>
</dbReference>
<dbReference type="InterPro" id="IPR041616">
    <property type="entry name" value="PheRS_beta_core"/>
</dbReference>
<dbReference type="SUPFAM" id="SSF50249">
    <property type="entry name" value="Nucleic acid-binding proteins"/>
    <property type="match status" value="1"/>
</dbReference>
<gene>
    <name evidence="15" type="primary">pheT</name>
    <name evidence="20" type="ORF">BSR29_05990</name>
</gene>
<keyword evidence="7 15" id="KW-0479">Metal-binding</keyword>
<dbReference type="PANTHER" id="PTHR10947">
    <property type="entry name" value="PHENYLALANYL-TRNA SYNTHETASE BETA CHAIN AND LEUCINE-RICH REPEAT-CONTAINING PROTEIN 47"/>
    <property type="match status" value="1"/>
</dbReference>
<comment type="subcellular location">
    <subcellularLocation>
        <location evidence="1 15">Cytoplasm</location>
    </subcellularLocation>
</comment>
<keyword evidence="5 16" id="KW-0820">tRNA-binding</keyword>
<reference evidence="20 21" key="1">
    <citation type="submission" date="2016-11" db="EMBL/GenBank/DDBJ databases">
        <title>Actinomyces gypaetusis sp. nov. isolated from the vulture Gypaetus barbatus in Qinghai Tibet Plateau China.</title>
        <authorList>
            <person name="Meng X."/>
        </authorList>
    </citation>
    <scope>NUCLEOTIDE SEQUENCE [LARGE SCALE GENOMIC DNA]</scope>
    <source>
        <strain evidence="20 21">VUL4_2</strain>
    </source>
</reference>
<dbReference type="Gene3D" id="3.30.930.10">
    <property type="entry name" value="Bira Bifunctional Protein, Domain 2"/>
    <property type="match status" value="1"/>
</dbReference>
<evidence type="ECO:0000256" key="2">
    <source>
        <dbReference type="ARBA" id="ARBA00008653"/>
    </source>
</evidence>
<keyword evidence="13 15" id="KW-0030">Aminoacyl-tRNA synthetase</keyword>
<accession>A0A1Q5PKL2</accession>
<keyword evidence="21" id="KW-1185">Reference proteome</keyword>
<comment type="caution">
    <text evidence="15">Lacks conserved residue(s) required for the propagation of feature annotation.</text>
</comment>
<evidence type="ECO:0000256" key="12">
    <source>
        <dbReference type="ARBA" id="ARBA00022917"/>
    </source>
</evidence>
<dbReference type="SMART" id="SM00874">
    <property type="entry name" value="B5"/>
    <property type="match status" value="1"/>
</dbReference>
<comment type="catalytic activity">
    <reaction evidence="14 15">
        <text>tRNA(Phe) + L-phenylalanine + ATP = L-phenylalanyl-tRNA(Phe) + AMP + diphosphate + H(+)</text>
        <dbReference type="Rhea" id="RHEA:19413"/>
        <dbReference type="Rhea" id="RHEA-COMP:9668"/>
        <dbReference type="Rhea" id="RHEA-COMP:9699"/>
        <dbReference type="ChEBI" id="CHEBI:15378"/>
        <dbReference type="ChEBI" id="CHEBI:30616"/>
        <dbReference type="ChEBI" id="CHEBI:33019"/>
        <dbReference type="ChEBI" id="CHEBI:58095"/>
        <dbReference type="ChEBI" id="CHEBI:78442"/>
        <dbReference type="ChEBI" id="CHEBI:78531"/>
        <dbReference type="ChEBI" id="CHEBI:456215"/>
        <dbReference type="EC" id="6.1.1.20"/>
    </reaction>
</comment>
<protein>
    <recommendedName>
        <fullName evidence="15">Phenylalanine--tRNA ligase beta subunit</fullName>
        <ecNumber evidence="15">6.1.1.20</ecNumber>
    </recommendedName>
    <alternativeName>
        <fullName evidence="15">Phenylalanyl-tRNA synthetase beta subunit</fullName>
        <shortName evidence="15">PheRS</shortName>
    </alternativeName>
</protein>
<dbReference type="InterPro" id="IPR009061">
    <property type="entry name" value="DNA-bd_dom_put_sf"/>
</dbReference>
<dbReference type="SUPFAM" id="SSF56037">
    <property type="entry name" value="PheT/TilS domain"/>
    <property type="match status" value="1"/>
</dbReference>
<dbReference type="Gene3D" id="3.30.56.10">
    <property type="match status" value="2"/>
</dbReference>
<dbReference type="RefSeq" id="WP_073709407.1">
    <property type="nucleotide sequence ID" value="NZ_MQSV01000004.1"/>
</dbReference>
<dbReference type="AlphaFoldDB" id="A0A1Q5PKL2"/>
<dbReference type="FunFam" id="3.30.56.10:FF:000002">
    <property type="entry name" value="Phenylalanine--tRNA ligase beta subunit"/>
    <property type="match status" value="1"/>
</dbReference>
<evidence type="ECO:0000256" key="9">
    <source>
        <dbReference type="ARBA" id="ARBA00022840"/>
    </source>
</evidence>
<evidence type="ECO:0000259" key="18">
    <source>
        <dbReference type="PROSITE" id="PS51447"/>
    </source>
</evidence>
<evidence type="ECO:0000313" key="20">
    <source>
        <dbReference type="EMBL" id="OKL47174.1"/>
    </source>
</evidence>
<evidence type="ECO:0000256" key="15">
    <source>
        <dbReference type="HAMAP-Rule" id="MF_00283"/>
    </source>
</evidence>
<dbReference type="SMART" id="SM00896">
    <property type="entry name" value="FDX-ACB"/>
    <property type="match status" value="1"/>
</dbReference>
<evidence type="ECO:0000256" key="11">
    <source>
        <dbReference type="ARBA" id="ARBA00022884"/>
    </source>
</evidence>
<dbReference type="PROSITE" id="PS51483">
    <property type="entry name" value="B5"/>
    <property type="match status" value="1"/>
</dbReference>
<evidence type="ECO:0000256" key="7">
    <source>
        <dbReference type="ARBA" id="ARBA00022723"/>
    </source>
</evidence>
<feature type="binding site" evidence="15">
    <location>
        <position position="496"/>
    </location>
    <ligand>
        <name>Mg(2+)</name>
        <dbReference type="ChEBI" id="CHEBI:18420"/>
        <note>shared with alpha subunit</note>
    </ligand>
</feature>
<dbReference type="InterPro" id="IPR004532">
    <property type="entry name" value="Phe-tRNA-ligase_IIc_bsu_bact"/>
</dbReference>
<sequence>MPYVSLEWLGEHVAVDPKTTVEELAAALVKVGLEEEQIVPPAVQGPLVVGKVLTRDPKEQSNGKVINYCRVDVGQYNDEPGTGKEPSDLPSRGIICGAHNFEVGDYVVVSLPGAVLPGGFEIAARKTYGHVSDGMMCSETELGLAESSEGIIILQDYLDGPVPEVGTDLVSRLGLGEELLEINITPDRGYCFSMRGVAREYSHSTGVAFVDPVEKLEVPAASADAFEVRLEDQAPIRGNVGCDRFATRVLTNLDPAAKTPAWMEKRLIAAGMRPISLIVDVTNYVMLDLGQPLHAYDLAQVAAPIVVRRANEGESLKTLDDVDRQLQVEDLVISDSPEGNTGARILGLAGVMGGASSEVSEATTSVLLEAAHFDGISIARTARRHKLPSEAAKRFERGTDPELPAAALQRAVDLLVEYGGAQVESAVGDVNNTAPRTVIDFDWRFPERLIGVQYTESQVREALTQIGCQIEEAGETWCVTVPSWRPDIEASVHLVEEVARLEGYDQIPSILPQAVAGRGLAPAIRARREVATALCGNHLTQVLSYPFIGAAHDLQMIPAGDTRRRAVRLANPMADDAPFMRTSVLDSLLDVAQRNVARGNENFAIFETGMVTLPDGCEPAELPKSFAPSQEELAQIHRQVPAQPWHLGAVWGGKNAGPAPLNAARDYDWADAVETARLVADVLGAKLVIAAPLYEGEEPTGVNLRALQGQGILPISRESVAPFHPGRVAQLRLRVGKKLQVIGYAGELHPQVVKNYNLPARSVALELDLSVLIEQISGDPFQVKAISTYPVAKEDLAFIVPADLAVGDVLTELKKAAGPLLESVALFDEYRSEQLGADKKSLAFALRMRGQDKTLTAAEIQDIRKRICAQLEKRFGATLRG</sequence>
<dbReference type="CDD" id="cd02796">
    <property type="entry name" value="tRNA_bind_bactPheRS"/>
    <property type="match status" value="1"/>
</dbReference>
<dbReference type="SUPFAM" id="SSF54991">
    <property type="entry name" value="Anticodon-binding domain of PheRS"/>
    <property type="match status" value="1"/>
</dbReference>
<dbReference type="GO" id="GO:0000049">
    <property type="term" value="F:tRNA binding"/>
    <property type="evidence" value="ECO:0007669"/>
    <property type="project" value="UniProtKB-UniRule"/>
</dbReference>
<name>A0A1Q5PKL2_9ACTO</name>
<dbReference type="Pfam" id="PF03484">
    <property type="entry name" value="B5"/>
    <property type="match status" value="1"/>
</dbReference>
<evidence type="ECO:0000256" key="4">
    <source>
        <dbReference type="ARBA" id="ARBA00022490"/>
    </source>
</evidence>
<dbReference type="Gene3D" id="3.50.40.10">
    <property type="entry name" value="Phenylalanyl-trna Synthetase, Chain B, domain 3"/>
    <property type="match status" value="1"/>
</dbReference>
<dbReference type="GO" id="GO:0004826">
    <property type="term" value="F:phenylalanine-tRNA ligase activity"/>
    <property type="evidence" value="ECO:0007669"/>
    <property type="project" value="UniProtKB-UniRule"/>
</dbReference>
<dbReference type="GO" id="GO:0005524">
    <property type="term" value="F:ATP binding"/>
    <property type="evidence" value="ECO:0007669"/>
    <property type="project" value="UniProtKB-UniRule"/>
</dbReference>
<evidence type="ECO:0000259" key="19">
    <source>
        <dbReference type="PROSITE" id="PS51483"/>
    </source>
</evidence>
<feature type="binding site" evidence="15">
    <location>
        <position position="497"/>
    </location>
    <ligand>
        <name>Mg(2+)</name>
        <dbReference type="ChEBI" id="CHEBI:18420"/>
        <note>shared with alpha subunit</note>
    </ligand>
</feature>
<dbReference type="Pfam" id="PF03483">
    <property type="entry name" value="B3_4"/>
    <property type="match status" value="1"/>
</dbReference>
<evidence type="ECO:0000256" key="1">
    <source>
        <dbReference type="ARBA" id="ARBA00004496"/>
    </source>
</evidence>
<dbReference type="GO" id="GO:0009328">
    <property type="term" value="C:phenylalanine-tRNA ligase complex"/>
    <property type="evidence" value="ECO:0007669"/>
    <property type="project" value="TreeGrafter"/>
</dbReference>
<keyword evidence="9 15" id="KW-0067">ATP-binding</keyword>
<evidence type="ECO:0000256" key="10">
    <source>
        <dbReference type="ARBA" id="ARBA00022842"/>
    </source>
</evidence>
<dbReference type="Gene3D" id="3.30.70.380">
    <property type="entry name" value="Ferrodoxin-fold anticodon-binding domain"/>
    <property type="match status" value="1"/>
</dbReference>
<dbReference type="InterPro" id="IPR033714">
    <property type="entry name" value="tRNA_bind_bactPheRS"/>
</dbReference>
<dbReference type="SUPFAM" id="SSF55681">
    <property type="entry name" value="Class II aaRS and biotin synthetases"/>
    <property type="match status" value="1"/>
</dbReference>
<evidence type="ECO:0000256" key="14">
    <source>
        <dbReference type="ARBA" id="ARBA00049255"/>
    </source>
</evidence>
<feature type="domain" description="FDX-ACB" evidence="18">
    <location>
        <begin position="787"/>
        <end position="880"/>
    </location>
</feature>
<dbReference type="InterPro" id="IPR005147">
    <property type="entry name" value="tRNA_synthase_B5-dom"/>
</dbReference>
<dbReference type="InterPro" id="IPR036690">
    <property type="entry name" value="Fdx_antiC-bd_sf"/>
</dbReference>
<dbReference type="FunFam" id="3.30.70.380:FF:000001">
    <property type="entry name" value="Phenylalanine--tRNA ligase beta subunit"/>
    <property type="match status" value="1"/>
</dbReference>
<evidence type="ECO:0000256" key="8">
    <source>
        <dbReference type="ARBA" id="ARBA00022741"/>
    </source>
</evidence>
<dbReference type="STRING" id="1921764.BSR28_08290"/>
<dbReference type="InterPro" id="IPR005121">
    <property type="entry name" value="Fdx_antiC-bd"/>
</dbReference>
<evidence type="ECO:0000313" key="21">
    <source>
        <dbReference type="Proteomes" id="UP000186785"/>
    </source>
</evidence>
<dbReference type="InterPro" id="IPR020825">
    <property type="entry name" value="Phe-tRNA_synthase-like_B3/B4"/>
</dbReference>
<dbReference type="Proteomes" id="UP000186785">
    <property type="component" value="Unassembled WGS sequence"/>
</dbReference>
<dbReference type="Gene3D" id="2.40.50.140">
    <property type="entry name" value="Nucleic acid-binding proteins"/>
    <property type="match status" value="1"/>
</dbReference>
<evidence type="ECO:0000256" key="6">
    <source>
        <dbReference type="ARBA" id="ARBA00022598"/>
    </source>
</evidence>
<dbReference type="InterPro" id="IPR045864">
    <property type="entry name" value="aa-tRNA-synth_II/BPL/LPL"/>
</dbReference>
<dbReference type="Pfam" id="PF17759">
    <property type="entry name" value="tRNA_synthFbeta"/>
    <property type="match status" value="1"/>
</dbReference>
<evidence type="ECO:0000256" key="3">
    <source>
        <dbReference type="ARBA" id="ARBA00011209"/>
    </source>
</evidence>
<comment type="subunit">
    <text evidence="3 15">Tetramer of two alpha and two beta subunits.</text>
</comment>
<feature type="domain" description="TRNA-binding" evidence="17">
    <location>
        <begin position="41"/>
        <end position="170"/>
    </location>
</feature>
<keyword evidence="6 15" id="KW-0436">Ligase</keyword>
<dbReference type="InterPro" id="IPR002547">
    <property type="entry name" value="tRNA-bd_dom"/>
</dbReference>
<dbReference type="SMART" id="SM00873">
    <property type="entry name" value="B3_4"/>
    <property type="match status" value="1"/>
</dbReference>
<dbReference type="PROSITE" id="PS50886">
    <property type="entry name" value="TRBD"/>
    <property type="match status" value="1"/>
</dbReference>
<keyword evidence="8 15" id="KW-0547">Nucleotide-binding</keyword>
<dbReference type="PANTHER" id="PTHR10947:SF0">
    <property type="entry name" value="PHENYLALANINE--TRNA LIGASE BETA SUBUNIT"/>
    <property type="match status" value="1"/>
</dbReference>
<dbReference type="EC" id="6.1.1.20" evidence="15"/>
<dbReference type="InterPro" id="IPR045060">
    <property type="entry name" value="Phe-tRNA-ligase_IIc_bsu"/>
</dbReference>
<feature type="binding site" evidence="15">
    <location>
        <position position="487"/>
    </location>
    <ligand>
        <name>Mg(2+)</name>
        <dbReference type="ChEBI" id="CHEBI:18420"/>
        <note>shared with alpha subunit</note>
    </ligand>
</feature>
<dbReference type="InterPro" id="IPR005146">
    <property type="entry name" value="B3/B4_tRNA-bd"/>
</dbReference>
<evidence type="ECO:0000259" key="17">
    <source>
        <dbReference type="PROSITE" id="PS50886"/>
    </source>
</evidence>
<dbReference type="CDD" id="cd00769">
    <property type="entry name" value="PheRS_beta_core"/>
    <property type="match status" value="1"/>
</dbReference>
<dbReference type="GO" id="GO:0000287">
    <property type="term" value="F:magnesium ion binding"/>
    <property type="evidence" value="ECO:0007669"/>
    <property type="project" value="UniProtKB-UniRule"/>
</dbReference>
<dbReference type="EMBL" id="MQSV01000004">
    <property type="protein sequence ID" value="OKL47174.1"/>
    <property type="molecule type" value="Genomic_DNA"/>
</dbReference>
<feature type="domain" description="B5" evidence="19">
    <location>
        <begin position="434"/>
        <end position="509"/>
    </location>
</feature>
<comment type="cofactor">
    <cofactor evidence="15">
        <name>Mg(2+)</name>
        <dbReference type="ChEBI" id="CHEBI:18420"/>
    </cofactor>
    <text evidence="15">Binds 2 magnesium ions per tetramer.</text>
</comment>
<evidence type="ECO:0000256" key="13">
    <source>
        <dbReference type="ARBA" id="ARBA00023146"/>
    </source>
</evidence>
<dbReference type="Pfam" id="PF03147">
    <property type="entry name" value="FDX-ACB"/>
    <property type="match status" value="1"/>
</dbReference>
<organism evidence="20 21">
    <name type="scientific">Boudabousia liubingyangii</name>
    <dbReference type="NCBI Taxonomy" id="1921764"/>
    <lineage>
        <taxon>Bacteria</taxon>
        <taxon>Bacillati</taxon>
        <taxon>Actinomycetota</taxon>
        <taxon>Actinomycetes</taxon>
        <taxon>Actinomycetales</taxon>
        <taxon>Actinomycetaceae</taxon>
        <taxon>Boudabousia</taxon>
    </lineage>
</organism>
<keyword evidence="10 15" id="KW-0460">Magnesium</keyword>
<keyword evidence="11 16" id="KW-0694">RNA-binding</keyword>
<dbReference type="InterPro" id="IPR012340">
    <property type="entry name" value="NA-bd_OB-fold"/>
</dbReference>